<protein>
    <submittedName>
        <fullName evidence="1">Uncharacterized protein</fullName>
    </submittedName>
</protein>
<dbReference type="Proteomes" id="UP001165960">
    <property type="component" value="Unassembled WGS sequence"/>
</dbReference>
<gene>
    <name evidence="1" type="ORF">DSO57_1033134</name>
</gene>
<dbReference type="EMBL" id="QTSX02005937">
    <property type="protein sequence ID" value="KAJ9056425.1"/>
    <property type="molecule type" value="Genomic_DNA"/>
</dbReference>
<evidence type="ECO:0000313" key="1">
    <source>
        <dbReference type="EMBL" id="KAJ9056425.1"/>
    </source>
</evidence>
<proteinExistence type="predicted"/>
<sequence>MLDSEFSPLEKSQNPPPPLQNGPGICELECELIYAADSLMVDQMKAFPSTFLWECAALCYTLSSKAIVPNQLVKLSHAFSPKDLRQGPIQAIKFRDPGSAQVLIDSGATLTWQTSL</sequence>
<name>A0ACC2S2A1_9FUNG</name>
<accession>A0ACC2S2A1</accession>
<organism evidence="1 2">
    <name type="scientific">Entomophthora muscae</name>
    <dbReference type="NCBI Taxonomy" id="34485"/>
    <lineage>
        <taxon>Eukaryota</taxon>
        <taxon>Fungi</taxon>
        <taxon>Fungi incertae sedis</taxon>
        <taxon>Zoopagomycota</taxon>
        <taxon>Entomophthoromycotina</taxon>
        <taxon>Entomophthoromycetes</taxon>
        <taxon>Entomophthorales</taxon>
        <taxon>Entomophthoraceae</taxon>
        <taxon>Entomophthora</taxon>
    </lineage>
</organism>
<keyword evidence="2" id="KW-1185">Reference proteome</keyword>
<evidence type="ECO:0000313" key="2">
    <source>
        <dbReference type="Proteomes" id="UP001165960"/>
    </source>
</evidence>
<comment type="caution">
    <text evidence="1">The sequence shown here is derived from an EMBL/GenBank/DDBJ whole genome shotgun (WGS) entry which is preliminary data.</text>
</comment>
<reference evidence="1" key="1">
    <citation type="submission" date="2022-04" db="EMBL/GenBank/DDBJ databases">
        <title>Genome of the entomopathogenic fungus Entomophthora muscae.</title>
        <authorList>
            <person name="Elya C."/>
            <person name="Lovett B.R."/>
            <person name="Lee E."/>
            <person name="Macias A.M."/>
            <person name="Hajek A.E."/>
            <person name="De Bivort B.L."/>
            <person name="Kasson M.T."/>
            <person name="De Fine Licht H.H."/>
            <person name="Stajich J.E."/>
        </authorList>
    </citation>
    <scope>NUCLEOTIDE SEQUENCE</scope>
    <source>
        <strain evidence="1">Berkeley</strain>
    </source>
</reference>